<protein>
    <submittedName>
        <fullName evidence="1">Uncharacterized protein</fullName>
    </submittedName>
</protein>
<sequence>MAKSLLQLKTKKKEQRSRSELYIINKKYMGEEPTQKEVRASEMKALTWFSAMCDRGDSRDFVKHYLEKSGRKEVARKLSRIPDVWWPMYAGWAARLLAIDPEHPSAPVWKDHVERALTNSLVHITPVRDEVKKAEKPSIQDRVKDRVSEIIGDVEALLDGEEEVNMYSYLQKTEMPPAHALKIANYYKPYLEELALGVYGDKEVLEGYRNYTARQLKARMEYIAKLITDCERYAGVTKKTRAVHKPKTVSADKLLKNFKFQKEATDYKLASVAPTKIIGAQELWTFNTKYGTLTHFVALDRGGLSVKGTSIDKYDENQSKSYKTGRQTAKIVDEVTKAGKLNLKKVISTLKDHTFNARINENTILLRIF</sequence>
<reference evidence="1" key="1">
    <citation type="submission" date="2020-05" db="EMBL/GenBank/DDBJ databases">
        <authorList>
            <person name="Chiriac C."/>
            <person name="Salcher M."/>
            <person name="Ghai R."/>
            <person name="Kavagutti S V."/>
        </authorList>
    </citation>
    <scope>NUCLEOTIDE SEQUENCE</scope>
</reference>
<gene>
    <name evidence="1" type="ORF">UFOVP1071_30</name>
</gene>
<dbReference type="EMBL" id="LR797022">
    <property type="protein sequence ID" value="CAB4181391.1"/>
    <property type="molecule type" value="Genomic_DNA"/>
</dbReference>
<accession>A0A6J5QIX5</accession>
<organism evidence="1">
    <name type="scientific">uncultured Caudovirales phage</name>
    <dbReference type="NCBI Taxonomy" id="2100421"/>
    <lineage>
        <taxon>Viruses</taxon>
        <taxon>Duplodnaviria</taxon>
        <taxon>Heunggongvirae</taxon>
        <taxon>Uroviricota</taxon>
        <taxon>Caudoviricetes</taxon>
        <taxon>Peduoviridae</taxon>
        <taxon>Maltschvirus</taxon>
        <taxon>Maltschvirus maltsch</taxon>
    </lineage>
</organism>
<name>A0A6J5QIX5_9CAUD</name>
<evidence type="ECO:0000313" key="1">
    <source>
        <dbReference type="EMBL" id="CAB4181391.1"/>
    </source>
</evidence>
<proteinExistence type="predicted"/>